<protein>
    <submittedName>
        <fullName evidence="2">Uncharacterized protein</fullName>
    </submittedName>
</protein>
<dbReference type="EMBL" id="CP059399">
    <property type="protein sequence ID" value="QLY32281.1"/>
    <property type="molecule type" value="Genomic_DNA"/>
</dbReference>
<dbReference type="KEGG" id="nhu:H0264_08460"/>
<organism evidence="2 3">
    <name type="scientific">Nocardia huaxiensis</name>
    <dbReference type="NCBI Taxonomy" id="2755382"/>
    <lineage>
        <taxon>Bacteria</taxon>
        <taxon>Bacillati</taxon>
        <taxon>Actinomycetota</taxon>
        <taxon>Actinomycetes</taxon>
        <taxon>Mycobacteriales</taxon>
        <taxon>Nocardiaceae</taxon>
        <taxon>Nocardia</taxon>
    </lineage>
</organism>
<feature type="transmembrane region" description="Helical" evidence="1">
    <location>
        <begin position="51"/>
        <end position="71"/>
    </location>
</feature>
<dbReference type="RefSeq" id="WP_181583452.1">
    <property type="nucleotide sequence ID" value="NZ_CP059399.1"/>
</dbReference>
<reference evidence="2 3" key="1">
    <citation type="submission" date="2020-07" db="EMBL/GenBank/DDBJ databases">
        <authorList>
            <person name="Zhuang K."/>
            <person name="Ran Y."/>
        </authorList>
    </citation>
    <scope>NUCLEOTIDE SEQUENCE [LARGE SCALE GENOMIC DNA]</scope>
    <source>
        <strain evidence="2 3">WCH-YHL-001</strain>
    </source>
</reference>
<sequence>MRMLTVLVEFVFAALFAAAAVWCWRNGIHTTWFAQTGDAPAFEATRYSGPWLALATGAAILGGLLLIDLIARVFRRAR</sequence>
<keyword evidence="1" id="KW-0812">Transmembrane</keyword>
<proteinExistence type="predicted"/>
<keyword evidence="1" id="KW-0472">Membrane</keyword>
<evidence type="ECO:0000256" key="1">
    <source>
        <dbReference type="SAM" id="Phobius"/>
    </source>
</evidence>
<gene>
    <name evidence="2" type="ORF">H0264_08460</name>
</gene>
<dbReference type="Proteomes" id="UP000515512">
    <property type="component" value="Chromosome"/>
</dbReference>
<keyword evidence="1" id="KW-1133">Transmembrane helix</keyword>
<keyword evidence="3" id="KW-1185">Reference proteome</keyword>
<accession>A0A7D6VBF9</accession>
<evidence type="ECO:0000313" key="3">
    <source>
        <dbReference type="Proteomes" id="UP000515512"/>
    </source>
</evidence>
<name>A0A7D6VBF9_9NOCA</name>
<evidence type="ECO:0000313" key="2">
    <source>
        <dbReference type="EMBL" id="QLY32281.1"/>
    </source>
</evidence>
<dbReference type="AlphaFoldDB" id="A0A7D6VBF9"/>